<dbReference type="EMBL" id="LFMY01000001">
    <property type="protein sequence ID" value="OKL63779.1"/>
    <property type="molecule type" value="Genomic_DNA"/>
</dbReference>
<comment type="caution">
    <text evidence="2">The sequence shown here is derived from an EMBL/GenBank/DDBJ whole genome shotgun (WGS) entry which is preliminary data.</text>
</comment>
<dbReference type="RefSeq" id="XP_020123900.1">
    <property type="nucleotide sequence ID" value="XM_020260828.1"/>
</dbReference>
<accession>A0A225B6M1</accession>
<evidence type="ECO:0000313" key="2">
    <source>
        <dbReference type="EMBL" id="OKL63779.1"/>
    </source>
</evidence>
<evidence type="ECO:0000256" key="1">
    <source>
        <dbReference type="SAM" id="MobiDB-lite"/>
    </source>
</evidence>
<keyword evidence="3" id="KW-1185">Reference proteome</keyword>
<name>A0A225B6M1_TALAT</name>
<dbReference type="Proteomes" id="UP000214365">
    <property type="component" value="Unassembled WGS sequence"/>
</dbReference>
<proteinExistence type="predicted"/>
<evidence type="ECO:0000313" key="3">
    <source>
        <dbReference type="Proteomes" id="UP000214365"/>
    </source>
</evidence>
<dbReference type="AlphaFoldDB" id="A0A225B6M1"/>
<dbReference type="GeneID" id="31000719"/>
<reference evidence="2 3" key="1">
    <citation type="submission" date="2015-06" db="EMBL/GenBank/DDBJ databases">
        <title>Talaromyces atroroseus IBT 11181 draft genome.</title>
        <authorList>
            <person name="Rasmussen K.B."/>
            <person name="Rasmussen S."/>
            <person name="Petersen B."/>
            <person name="Sicheritz-Ponten T."/>
            <person name="Mortensen U.H."/>
            <person name="Thrane U."/>
        </authorList>
    </citation>
    <scope>NUCLEOTIDE SEQUENCE [LARGE SCALE GENOMIC DNA]</scope>
    <source>
        <strain evidence="2 3">IBT 11181</strain>
    </source>
</reference>
<sequence>MASEMSPGKARAGWTPELNRELFLAILESSSIDYVAIAKRVGEGHTKDTVQQRIYNLKYGRVKHFPMAGPGAAKSAKREVAKAKKRKLNHDSTTDGNFGIKEETD</sequence>
<organism evidence="2 3">
    <name type="scientific">Talaromyces atroroseus</name>
    <dbReference type="NCBI Taxonomy" id="1441469"/>
    <lineage>
        <taxon>Eukaryota</taxon>
        <taxon>Fungi</taxon>
        <taxon>Dikarya</taxon>
        <taxon>Ascomycota</taxon>
        <taxon>Pezizomycotina</taxon>
        <taxon>Eurotiomycetes</taxon>
        <taxon>Eurotiomycetidae</taxon>
        <taxon>Eurotiales</taxon>
        <taxon>Trichocomaceae</taxon>
        <taxon>Talaromyces</taxon>
        <taxon>Talaromyces sect. Trachyspermi</taxon>
    </lineage>
</organism>
<feature type="region of interest" description="Disordered" evidence="1">
    <location>
        <begin position="84"/>
        <end position="105"/>
    </location>
</feature>
<dbReference type="OrthoDB" id="4226680at2759"/>
<protein>
    <recommendedName>
        <fullName evidence="4">Myb-like domain-containing protein</fullName>
    </recommendedName>
</protein>
<evidence type="ECO:0008006" key="4">
    <source>
        <dbReference type="Google" id="ProtNLM"/>
    </source>
</evidence>
<gene>
    <name evidence="2" type="ORF">UA08_00964</name>
</gene>